<dbReference type="PANTHER" id="PTHR43179:SF10">
    <property type="entry name" value="GLYCOSYL TRANSFERASE"/>
    <property type="match status" value="1"/>
</dbReference>
<dbReference type="SUPFAM" id="SSF53448">
    <property type="entry name" value="Nucleotide-diphospho-sugar transferases"/>
    <property type="match status" value="1"/>
</dbReference>
<name>A0A5P3ASM3_PHOVU</name>
<protein>
    <submittedName>
        <fullName evidence="1">N-acetylglucosaminyl-diphospho-decaprenol L-rhamnosyltransferase</fullName>
        <ecNumber evidence="1">2.4.1.289</ecNumber>
    </submittedName>
</protein>
<dbReference type="AlphaFoldDB" id="A0A5P3ASM3"/>
<sequence length="272" mass="31954">MITASIVAYHTPINELSHFLECIVHSNIDVLYLVDNSSNDSLRELSSMSRKIVYIYSDNLGFGHGHNIAIQKSIAVNADYHIVINPDMYWEGKVIEELQEFMNHHPDCGLVMPKVLYPTGEIQYLCKLLPTPMDLFGRRFLPFKGIQQKRDERFELHAFGYDKIIEVPSLSGCFMFMRVDVLKRTGGFDERFFMYAEDLDLCRRIGEVAKTIYYPVVSIFHEYGKGSYKNRKLLKYHICSVIKYFNKWGWWFDSKRTKRNNHCLKFIKSMRS</sequence>
<dbReference type="PANTHER" id="PTHR43179">
    <property type="entry name" value="RHAMNOSYLTRANSFERASE WBBL"/>
    <property type="match status" value="1"/>
</dbReference>
<dbReference type="InterPro" id="IPR029044">
    <property type="entry name" value="Nucleotide-diphossugar_trans"/>
</dbReference>
<dbReference type="RefSeq" id="WP_005851396.1">
    <property type="nucleotide sequence ID" value="NZ_CP043529.1"/>
</dbReference>
<dbReference type="Proteomes" id="UP000326091">
    <property type="component" value="Chromosome"/>
</dbReference>
<dbReference type="Pfam" id="PF13641">
    <property type="entry name" value="Glyco_tranf_2_3"/>
    <property type="match status" value="1"/>
</dbReference>
<organism evidence="1 2">
    <name type="scientific">Phocaeicola vulgatus</name>
    <name type="common">Bacteroides vulgatus</name>
    <dbReference type="NCBI Taxonomy" id="821"/>
    <lineage>
        <taxon>Bacteria</taxon>
        <taxon>Pseudomonadati</taxon>
        <taxon>Bacteroidota</taxon>
        <taxon>Bacteroidia</taxon>
        <taxon>Bacteroidales</taxon>
        <taxon>Bacteroidaceae</taxon>
        <taxon>Phocaeicola</taxon>
    </lineage>
</organism>
<dbReference type="EMBL" id="CP043529">
    <property type="protein sequence ID" value="QEW35858.1"/>
    <property type="molecule type" value="Genomic_DNA"/>
</dbReference>
<accession>A0A5P3ASM3</accession>
<reference evidence="1 2" key="1">
    <citation type="submission" date="2019-09" db="EMBL/GenBank/DDBJ databases">
        <title>Commensal-derived Metabolites Govern Vibrio cholerae Pathogenesis in Host.</title>
        <authorList>
            <person name="Yoon S.S."/>
            <person name="Yoon M.Y."/>
        </authorList>
    </citation>
    <scope>NUCLEOTIDE SEQUENCE [LARGE SCALE GENOMIC DNA]</scope>
    <source>
        <strain evidence="1 2">VIC01</strain>
    </source>
</reference>
<keyword evidence="1" id="KW-0808">Transferase</keyword>
<dbReference type="Gene3D" id="3.90.550.10">
    <property type="entry name" value="Spore Coat Polysaccharide Biosynthesis Protein SpsA, Chain A"/>
    <property type="match status" value="1"/>
</dbReference>
<proteinExistence type="predicted"/>
<gene>
    <name evidence="1" type="primary">wbbL_1</name>
    <name evidence="1" type="ORF">VIC01_01359</name>
</gene>
<dbReference type="EC" id="2.4.1.289" evidence="1"/>
<dbReference type="GO" id="GO:0102096">
    <property type="term" value="F:decaprenyl-N-acetyl-alpha-D-glucosaminyl-pyrophosphate:dTDP-alpha-L-rhamnose rhamnosyltransferase activity"/>
    <property type="evidence" value="ECO:0007669"/>
    <property type="project" value="UniProtKB-EC"/>
</dbReference>
<keyword evidence="1" id="KW-0328">Glycosyltransferase</keyword>
<evidence type="ECO:0000313" key="1">
    <source>
        <dbReference type="EMBL" id="QEW35858.1"/>
    </source>
</evidence>
<evidence type="ECO:0000313" key="2">
    <source>
        <dbReference type="Proteomes" id="UP000326091"/>
    </source>
</evidence>